<organism evidence="1 2">
    <name type="scientific">Candida viswanathii</name>
    <dbReference type="NCBI Taxonomy" id="5486"/>
    <lineage>
        <taxon>Eukaryota</taxon>
        <taxon>Fungi</taxon>
        <taxon>Dikarya</taxon>
        <taxon>Ascomycota</taxon>
        <taxon>Saccharomycotina</taxon>
        <taxon>Pichiomycetes</taxon>
        <taxon>Debaryomycetaceae</taxon>
        <taxon>Candida/Lodderomyces clade</taxon>
        <taxon>Candida</taxon>
    </lineage>
</organism>
<sequence length="344" mass="38433">MNPKSPSSKKTERKLRFPDNLTELEITVGDAGESIKTLGLSYLACLEKLKVNSLGEEEEEYLHCYLMLPSSLKELRCESGHFMAGALDKMSPPLTKLKVKEVPLEHNQLVSMMKSLPPALEHFEVPQRAFPNALSTATVRKVKRKPQKVPAKIALPPQQKAALPSTSKEFKLGRLDLDKSDPVKFDFDASDLPNLDTLQVSGNKSLRLAGKFPSNITTMRLSYISKLDLTHLDSLQSLTKLEITGGIGTHEFTFKLPESLKFLEVSTAELRKIHVNAPNLQELTLYGNEYGVLNENNFVIPMNLKKLSLGMCDIEQINVSLPGTLTELRLESMFFSWSVIFQCG</sequence>
<dbReference type="InterPro" id="IPR051251">
    <property type="entry name" value="STK_FNIP-Repeat"/>
</dbReference>
<dbReference type="EMBL" id="QLNQ01000017">
    <property type="protein sequence ID" value="RCK66246.1"/>
    <property type="molecule type" value="Genomic_DNA"/>
</dbReference>
<dbReference type="PANTHER" id="PTHR32134">
    <property type="entry name" value="FNIP REPEAT-CONTAINING PROTEIN"/>
    <property type="match status" value="1"/>
</dbReference>
<gene>
    <name evidence="1" type="ORF">Cantr_01892</name>
</gene>
<dbReference type="PANTHER" id="PTHR32134:SF169">
    <property type="entry name" value="FNIP REPEAT-CONTAINING PROTEIN-RELATED"/>
    <property type="match status" value="1"/>
</dbReference>
<dbReference type="Gene3D" id="3.80.10.10">
    <property type="entry name" value="Ribonuclease Inhibitor"/>
    <property type="match status" value="1"/>
</dbReference>
<comment type="caution">
    <text evidence="1">The sequence shown here is derived from an EMBL/GenBank/DDBJ whole genome shotgun (WGS) entry which is preliminary data.</text>
</comment>
<proteinExistence type="predicted"/>
<keyword evidence="2" id="KW-1185">Reference proteome</keyword>
<dbReference type="AlphaFoldDB" id="A0A367YK32"/>
<accession>A0A367YK32</accession>
<dbReference type="Proteomes" id="UP000253472">
    <property type="component" value="Unassembled WGS sequence"/>
</dbReference>
<name>A0A367YK32_9ASCO</name>
<dbReference type="InterPro" id="IPR032675">
    <property type="entry name" value="LRR_dom_sf"/>
</dbReference>
<dbReference type="SUPFAM" id="SSF52058">
    <property type="entry name" value="L domain-like"/>
    <property type="match status" value="1"/>
</dbReference>
<reference evidence="1 2" key="1">
    <citation type="submission" date="2018-06" db="EMBL/GenBank/DDBJ databases">
        <title>Whole genome sequencing of Candida tropicalis (genome annotated by CSBL at Korea University).</title>
        <authorList>
            <person name="Ahn J."/>
        </authorList>
    </citation>
    <scope>NUCLEOTIDE SEQUENCE [LARGE SCALE GENOMIC DNA]</scope>
    <source>
        <strain evidence="1 2">ATCC 20962</strain>
    </source>
</reference>
<protein>
    <submittedName>
        <fullName evidence="1">Uncharacterized protein</fullName>
    </submittedName>
</protein>
<evidence type="ECO:0000313" key="1">
    <source>
        <dbReference type="EMBL" id="RCK66246.1"/>
    </source>
</evidence>
<evidence type="ECO:0000313" key="2">
    <source>
        <dbReference type="Proteomes" id="UP000253472"/>
    </source>
</evidence>
<dbReference type="OrthoDB" id="3980749at2759"/>